<dbReference type="InterPro" id="IPR023346">
    <property type="entry name" value="Lysozyme-like_dom_sf"/>
</dbReference>
<reference evidence="5 6" key="1">
    <citation type="submission" date="2016-10" db="EMBL/GenBank/DDBJ databases">
        <authorList>
            <person name="de Groot N.N."/>
        </authorList>
    </citation>
    <scope>NUCLEOTIDE SEQUENCE [LARGE SCALE GENOMIC DNA]</scope>
    <source>
        <strain evidence="5 6">JCM 11308</strain>
    </source>
</reference>
<comment type="similarity">
    <text evidence="1">Belongs to the transglycosylase family. Rpf subfamily.</text>
</comment>
<dbReference type="Pfam" id="PF03990">
    <property type="entry name" value="DUF348"/>
    <property type="match status" value="3"/>
</dbReference>
<feature type="domain" description="G5" evidence="4">
    <location>
        <begin position="205"/>
        <end position="285"/>
    </location>
</feature>
<dbReference type="InterPro" id="IPR051933">
    <property type="entry name" value="Resuscitation_pf_RpfB"/>
</dbReference>
<sequence>MSRLDRINKSNSPALRLVVGALLLTLLAGGGLAVLSHKTVTLDVDGETIALSTMSRDVTGVLADAGYSVGDKDVVAPSIGAKVTDGQTVVLRRARELTLNVDGQPRTVWTTALTVDEALSQERLGGDVHVSASRSQRLPLDGANLDVVSPKLVRLVDGGAAPAEVRLAAPTVGELLDAQGAPLGAADTVEPAADAPVTEGMQVTVTRTRTENRTETLPFEPEPQRIEDPTMNMSRTVVEHPGAPGVHDVTFAVTLVNGVETSRTEVGKVVTTPGQAKVVRVGAKPGTEVPEVTNGSTWDALAKCEATGNWAINTGNGYYGGVQFDQNTWERQGGLKYAPRADLATREEQIAIATKTQRTQGWGAWPSCSSRLGVR</sequence>
<organism evidence="5 6">
    <name type="scientific">Rhodococcus tukisamuensis</name>
    <dbReference type="NCBI Taxonomy" id="168276"/>
    <lineage>
        <taxon>Bacteria</taxon>
        <taxon>Bacillati</taxon>
        <taxon>Actinomycetota</taxon>
        <taxon>Actinomycetes</taxon>
        <taxon>Mycobacteriales</taxon>
        <taxon>Nocardiaceae</taxon>
        <taxon>Rhodococcus</taxon>
    </lineage>
</organism>
<dbReference type="Proteomes" id="UP000199417">
    <property type="component" value="Unassembled WGS sequence"/>
</dbReference>
<dbReference type="InterPro" id="IPR007137">
    <property type="entry name" value="DUF348"/>
</dbReference>
<keyword evidence="3" id="KW-0378">Hydrolase</keyword>
<evidence type="ECO:0000256" key="1">
    <source>
        <dbReference type="ARBA" id="ARBA00010830"/>
    </source>
</evidence>
<keyword evidence="6" id="KW-1185">Reference proteome</keyword>
<evidence type="ECO:0000313" key="5">
    <source>
        <dbReference type="EMBL" id="SDE35470.1"/>
    </source>
</evidence>
<dbReference type="CDD" id="cd13925">
    <property type="entry name" value="RPF"/>
    <property type="match status" value="1"/>
</dbReference>
<evidence type="ECO:0000256" key="2">
    <source>
        <dbReference type="ARBA" id="ARBA00022729"/>
    </source>
</evidence>
<dbReference type="Pfam" id="PF07501">
    <property type="entry name" value="G5"/>
    <property type="match status" value="1"/>
</dbReference>
<dbReference type="Gene3D" id="1.10.530.10">
    <property type="match status" value="1"/>
</dbReference>
<dbReference type="RefSeq" id="WP_072847030.1">
    <property type="nucleotide sequence ID" value="NZ_FNAB01000015.1"/>
</dbReference>
<accession>A0A1G7C9Q4</accession>
<dbReference type="PROSITE" id="PS51109">
    <property type="entry name" value="G5"/>
    <property type="match status" value="1"/>
</dbReference>
<proteinExistence type="inferred from homology"/>
<dbReference type="STRING" id="168276.SAMN05444580_11555"/>
<dbReference type="PANTHER" id="PTHR39160:SF4">
    <property type="entry name" value="RESUSCITATION-PROMOTING FACTOR RPFB"/>
    <property type="match status" value="1"/>
</dbReference>
<evidence type="ECO:0000259" key="4">
    <source>
        <dbReference type="PROSITE" id="PS51109"/>
    </source>
</evidence>
<evidence type="ECO:0000313" key="6">
    <source>
        <dbReference type="Proteomes" id="UP000199417"/>
    </source>
</evidence>
<evidence type="ECO:0000256" key="3">
    <source>
        <dbReference type="ARBA" id="ARBA00022801"/>
    </source>
</evidence>
<dbReference type="GO" id="GO:0016787">
    <property type="term" value="F:hydrolase activity"/>
    <property type="evidence" value="ECO:0007669"/>
    <property type="project" value="UniProtKB-KW"/>
</dbReference>
<name>A0A1G7C9Q4_9NOCA</name>
<dbReference type="AlphaFoldDB" id="A0A1G7C9Q4"/>
<keyword evidence="2" id="KW-0732">Signal</keyword>
<gene>
    <name evidence="5" type="ORF">SAMN05444580_11555</name>
</gene>
<dbReference type="InterPro" id="IPR011098">
    <property type="entry name" value="G5_dom"/>
</dbReference>
<dbReference type="InterPro" id="IPR010618">
    <property type="entry name" value="RPF"/>
</dbReference>
<dbReference type="SMART" id="SM01208">
    <property type="entry name" value="G5"/>
    <property type="match status" value="1"/>
</dbReference>
<dbReference type="Pfam" id="PF06737">
    <property type="entry name" value="Transglycosylas"/>
    <property type="match status" value="1"/>
</dbReference>
<dbReference type="PANTHER" id="PTHR39160">
    <property type="entry name" value="CELL WALL-BINDING PROTEIN YOCH"/>
    <property type="match status" value="1"/>
</dbReference>
<dbReference type="Gene3D" id="2.20.230.10">
    <property type="entry name" value="Resuscitation-promoting factor rpfb"/>
    <property type="match status" value="1"/>
</dbReference>
<protein>
    <submittedName>
        <fullName evidence="5">Uncharacterized conserved protein YabE, contains G5 and tandem DUF348 domains</fullName>
    </submittedName>
</protein>
<dbReference type="SUPFAM" id="SSF53955">
    <property type="entry name" value="Lysozyme-like"/>
    <property type="match status" value="1"/>
</dbReference>
<dbReference type="EMBL" id="FNAB01000015">
    <property type="protein sequence ID" value="SDE35470.1"/>
    <property type="molecule type" value="Genomic_DNA"/>
</dbReference>